<name>A0ABV7E8C4_9SPHN</name>
<evidence type="ECO:0000313" key="2">
    <source>
        <dbReference type="Proteomes" id="UP001595456"/>
    </source>
</evidence>
<sequence>MIAARRSETSGFAARLALRAAQIAAAATESALYARNGDPRRWRQARLLWPLFSSRPERD</sequence>
<dbReference type="RefSeq" id="WP_336926669.1">
    <property type="nucleotide sequence ID" value="NZ_JBANRO010000008.1"/>
</dbReference>
<dbReference type="EMBL" id="JBHRST010000016">
    <property type="protein sequence ID" value="MFC3098241.1"/>
    <property type="molecule type" value="Genomic_DNA"/>
</dbReference>
<proteinExistence type="predicted"/>
<keyword evidence="2" id="KW-1185">Reference proteome</keyword>
<protein>
    <submittedName>
        <fullName evidence="1">Uncharacterized protein</fullName>
    </submittedName>
</protein>
<organism evidence="1 2">
    <name type="scientific">Alteraurantiacibacter palmitatis</name>
    <dbReference type="NCBI Taxonomy" id="2054628"/>
    <lineage>
        <taxon>Bacteria</taxon>
        <taxon>Pseudomonadati</taxon>
        <taxon>Pseudomonadota</taxon>
        <taxon>Alphaproteobacteria</taxon>
        <taxon>Sphingomonadales</taxon>
        <taxon>Erythrobacteraceae</taxon>
        <taxon>Alteraurantiacibacter</taxon>
    </lineage>
</organism>
<dbReference type="Proteomes" id="UP001595456">
    <property type="component" value="Unassembled WGS sequence"/>
</dbReference>
<reference evidence="2" key="1">
    <citation type="journal article" date="2019" name="Int. J. Syst. Evol. Microbiol.">
        <title>The Global Catalogue of Microorganisms (GCM) 10K type strain sequencing project: providing services to taxonomists for standard genome sequencing and annotation.</title>
        <authorList>
            <consortium name="The Broad Institute Genomics Platform"/>
            <consortium name="The Broad Institute Genome Sequencing Center for Infectious Disease"/>
            <person name="Wu L."/>
            <person name="Ma J."/>
        </authorList>
    </citation>
    <scope>NUCLEOTIDE SEQUENCE [LARGE SCALE GENOMIC DNA]</scope>
    <source>
        <strain evidence="2">KCTC 52607</strain>
    </source>
</reference>
<evidence type="ECO:0000313" key="1">
    <source>
        <dbReference type="EMBL" id="MFC3098241.1"/>
    </source>
</evidence>
<accession>A0ABV7E8C4</accession>
<gene>
    <name evidence="1" type="ORF">ACFODU_10605</name>
</gene>
<comment type="caution">
    <text evidence="1">The sequence shown here is derived from an EMBL/GenBank/DDBJ whole genome shotgun (WGS) entry which is preliminary data.</text>
</comment>